<dbReference type="Gene3D" id="3.30.460.10">
    <property type="entry name" value="Beta Polymerase, domain 2"/>
    <property type="match status" value="1"/>
</dbReference>
<name>A0A101FGN3_9THEO</name>
<keyword evidence="2" id="KW-0963">Cytoplasm</keyword>
<comment type="subcellular location">
    <subcellularLocation>
        <location evidence="2">Cytoplasm</location>
    </subcellularLocation>
</comment>
<evidence type="ECO:0000256" key="2">
    <source>
        <dbReference type="HAMAP-Rule" id="MF_01477"/>
    </source>
</evidence>
<dbReference type="GO" id="GO:0043023">
    <property type="term" value="F:ribosomal large subunit binding"/>
    <property type="evidence" value="ECO:0007669"/>
    <property type="project" value="TreeGrafter"/>
</dbReference>
<comment type="caution">
    <text evidence="3">The sequence shown here is derived from an EMBL/GenBank/DDBJ whole genome shotgun (WGS) entry which is preliminary data.</text>
</comment>
<dbReference type="Pfam" id="PF02410">
    <property type="entry name" value="RsfS"/>
    <property type="match status" value="1"/>
</dbReference>
<dbReference type="InterPro" id="IPR043519">
    <property type="entry name" value="NT_sf"/>
</dbReference>
<sequence length="115" mass="12881">MDRGREKAISAAQAAARKKALDVTVLDVKGIFPAADYFVICSGRNANHLAAIAREVEDEIRKSRDGYFKREGIPESGWVLLDCGDVVVHIFSREARAFYDLESLWGDSRVIFQSF</sequence>
<dbReference type="GO" id="GO:0017148">
    <property type="term" value="P:negative regulation of translation"/>
    <property type="evidence" value="ECO:0007669"/>
    <property type="project" value="UniProtKB-UniRule"/>
</dbReference>
<evidence type="ECO:0000313" key="3">
    <source>
        <dbReference type="EMBL" id="KUK36709.1"/>
    </source>
</evidence>
<accession>A0A101FGN3</accession>
<comment type="function">
    <text evidence="2">Functions as a ribosomal silencing factor. Interacts with ribosomal protein uL14 (rplN), blocking formation of intersubunit bridge B8. Prevents association of the 30S and 50S ribosomal subunits and the formation of functional ribosomes, thus repressing translation.</text>
</comment>
<dbReference type="InterPro" id="IPR004394">
    <property type="entry name" value="Iojap/RsfS/C7orf30"/>
</dbReference>
<dbReference type="PANTHER" id="PTHR21043">
    <property type="entry name" value="IOJAP SUPERFAMILY ORTHOLOG"/>
    <property type="match status" value="1"/>
</dbReference>
<dbReference type="EMBL" id="LGFO01000053">
    <property type="protein sequence ID" value="KUK36709.1"/>
    <property type="molecule type" value="Genomic_DNA"/>
</dbReference>
<protein>
    <recommendedName>
        <fullName evidence="2">Ribosomal silencing factor RsfS</fullName>
    </recommendedName>
</protein>
<comment type="subunit">
    <text evidence="2">Interacts with ribosomal protein uL14 (rplN).</text>
</comment>
<keyword evidence="2" id="KW-0678">Repressor</keyword>
<dbReference type="Proteomes" id="UP000053326">
    <property type="component" value="Unassembled WGS sequence"/>
</dbReference>
<proteinExistence type="inferred from homology"/>
<dbReference type="SUPFAM" id="SSF81301">
    <property type="entry name" value="Nucleotidyltransferase"/>
    <property type="match status" value="1"/>
</dbReference>
<evidence type="ECO:0000256" key="1">
    <source>
        <dbReference type="ARBA" id="ARBA00010574"/>
    </source>
</evidence>
<comment type="similarity">
    <text evidence="1 2">Belongs to the Iojap/RsfS family.</text>
</comment>
<dbReference type="PANTHER" id="PTHR21043:SF0">
    <property type="entry name" value="MITOCHONDRIAL ASSEMBLY OF RIBOSOMAL LARGE SUBUNIT PROTEIN 1"/>
    <property type="match status" value="1"/>
</dbReference>
<dbReference type="GO" id="GO:0042256">
    <property type="term" value="P:cytosolic ribosome assembly"/>
    <property type="evidence" value="ECO:0007669"/>
    <property type="project" value="UniProtKB-UniRule"/>
</dbReference>
<dbReference type="PATRIC" id="fig|85874.4.peg.1743"/>
<reference evidence="4" key="1">
    <citation type="journal article" date="2015" name="MBio">
        <title>Genome-Resolved Metagenomic Analysis Reveals Roles for Candidate Phyla and Other Microbial Community Members in Biogeochemical Transformations in Oil Reservoirs.</title>
        <authorList>
            <person name="Hu P."/>
            <person name="Tom L."/>
            <person name="Singh A."/>
            <person name="Thomas B.C."/>
            <person name="Baker B.J."/>
            <person name="Piceno Y.M."/>
            <person name="Andersen G.L."/>
            <person name="Banfield J.F."/>
        </authorList>
    </citation>
    <scope>NUCLEOTIDE SEQUENCE [LARGE SCALE GENOMIC DNA]</scope>
</reference>
<dbReference type="HAMAP" id="MF_01477">
    <property type="entry name" value="Iojap_RsfS"/>
    <property type="match status" value="1"/>
</dbReference>
<organism evidence="3 4">
    <name type="scientific">Thermacetogenium phaeum</name>
    <dbReference type="NCBI Taxonomy" id="85874"/>
    <lineage>
        <taxon>Bacteria</taxon>
        <taxon>Bacillati</taxon>
        <taxon>Bacillota</taxon>
        <taxon>Clostridia</taxon>
        <taxon>Thermoanaerobacterales</taxon>
        <taxon>Thermoanaerobacteraceae</taxon>
        <taxon>Thermacetogenium</taxon>
    </lineage>
</organism>
<dbReference type="AlphaFoldDB" id="A0A101FGN3"/>
<evidence type="ECO:0000313" key="4">
    <source>
        <dbReference type="Proteomes" id="UP000053326"/>
    </source>
</evidence>
<keyword evidence="2" id="KW-0810">Translation regulation</keyword>
<gene>
    <name evidence="2" type="primary">rsfS</name>
    <name evidence="3" type="ORF">XD66_0587</name>
</gene>
<dbReference type="GO" id="GO:0005737">
    <property type="term" value="C:cytoplasm"/>
    <property type="evidence" value="ECO:0007669"/>
    <property type="project" value="UniProtKB-SubCell"/>
</dbReference>
<dbReference type="NCBIfam" id="TIGR00090">
    <property type="entry name" value="rsfS_iojap_ybeB"/>
    <property type="match status" value="1"/>
</dbReference>
<dbReference type="GO" id="GO:0090071">
    <property type="term" value="P:negative regulation of ribosome biogenesis"/>
    <property type="evidence" value="ECO:0007669"/>
    <property type="project" value="UniProtKB-UniRule"/>
</dbReference>